<dbReference type="InterPro" id="IPR002220">
    <property type="entry name" value="DapA-like"/>
</dbReference>
<dbReference type="EMBL" id="NPHW01006796">
    <property type="protein sequence ID" value="OXV05543.1"/>
    <property type="molecule type" value="Genomic_DNA"/>
</dbReference>
<dbReference type="PANTHER" id="PTHR12128:SF24">
    <property type="entry name" value="DIHYDRODIPICOLINATE SYNTHETASE FAMILY PROTEIN (AFU_ORTHOLOGUE AFUA_3G11920)"/>
    <property type="match status" value="1"/>
</dbReference>
<name>A0A232LN04_9EURO</name>
<comment type="similarity">
    <text evidence="1">Belongs to the DapA family.</text>
</comment>
<evidence type="ECO:0000256" key="3">
    <source>
        <dbReference type="PIRSR" id="PIRSR001365-2"/>
    </source>
</evidence>
<proteinExistence type="inferred from homology"/>
<dbReference type="SUPFAM" id="SSF51569">
    <property type="entry name" value="Aldolase"/>
    <property type="match status" value="1"/>
</dbReference>
<evidence type="ECO:0000313" key="4">
    <source>
        <dbReference type="EMBL" id="OXV05543.1"/>
    </source>
</evidence>
<organism evidence="4 5">
    <name type="scientific">Elaphomyces granulatus</name>
    <dbReference type="NCBI Taxonomy" id="519963"/>
    <lineage>
        <taxon>Eukaryota</taxon>
        <taxon>Fungi</taxon>
        <taxon>Dikarya</taxon>
        <taxon>Ascomycota</taxon>
        <taxon>Pezizomycotina</taxon>
        <taxon>Eurotiomycetes</taxon>
        <taxon>Eurotiomycetidae</taxon>
        <taxon>Eurotiales</taxon>
        <taxon>Elaphomycetaceae</taxon>
        <taxon>Elaphomyces</taxon>
    </lineage>
</organism>
<dbReference type="Gene3D" id="3.20.20.70">
    <property type="entry name" value="Aldolase class I"/>
    <property type="match status" value="1"/>
</dbReference>
<keyword evidence="1" id="KW-0456">Lyase</keyword>
<reference evidence="4 5" key="1">
    <citation type="journal article" date="2015" name="Environ. Microbiol.">
        <title>Metagenome sequence of Elaphomyces granulatus from sporocarp tissue reveals Ascomycota ectomycorrhizal fingerprints of genome expansion and a Proteobacteria-rich microbiome.</title>
        <authorList>
            <person name="Quandt C.A."/>
            <person name="Kohler A."/>
            <person name="Hesse C.N."/>
            <person name="Sharpton T.J."/>
            <person name="Martin F."/>
            <person name="Spatafora J.W."/>
        </authorList>
    </citation>
    <scope>NUCLEOTIDE SEQUENCE [LARGE SCALE GENOMIC DNA]</scope>
    <source>
        <strain evidence="4 5">OSC145934</strain>
    </source>
</reference>
<accession>A0A232LN04</accession>
<keyword evidence="5" id="KW-1185">Reference proteome</keyword>
<dbReference type="GO" id="GO:0008840">
    <property type="term" value="F:4-hydroxy-tetrahydrodipicolinate synthase activity"/>
    <property type="evidence" value="ECO:0007669"/>
    <property type="project" value="TreeGrafter"/>
</dbReference>
<feature type="active site" description="Schiff-base intermediate with substrate" evidence="2">
    <location>
        <position position="180"/>
    </location>
</feature>
<dbReference type="PRINTS" id="PR00146">
    <property type="entry name" value="DHPICSNTHASE"/>
</dbReference>
<dbReference type="Proteomes" id="UP000243515">
    <property type="component" value="Unassembled WGS sequence"/>
</dbReference>
<gene>
    <name evidence="4" type="ORF">Egran_06690</name>
</gene>
<evidence type="ECO:0000256" key="1">
    <source>
        <dbReference type="PIRNR" id="PIRNR001365"/>
    </source>
</evidence>
<comment type="caution">
    <text evidence="4">The sequence shown here is derived from an EMBL/GenBank/DDBJ whole genome shotgun (WGS) entry which is preliminary data.</text>
</comment>
<evidence type="ECO:0008006" key="6">
    <source>
        <dbReference type="Google" id="ProtNLM"/>
    </source>
</evidence>
<dbReference type="SMART" id="SM01130">
    <property type="entry name" value="DHDPS"/>
    <property type="match status" value="1"/>
</dbReference>
<dbReference type="OrthoDB" id="191315at2759"/>
<dbReference type="PIRSF" id="PIRSF001365">
    <property type="entry name" value="DHDPS"/>
    <property type="match status" value="1"/>
</dbReference>
<evidence type="ECO:0000313" key="5">
    <source>
        <dbReference type="Proteomes" id="UP000243515"/>
    </source>
</evidence>
<feature type="active site" description="Proton donor/acceptor" evidence="2">
    <location>
        <position position="151"/>
    </location>
</feature>
<dbReference type="AlphaFoldDB" id="A0A232LN04"/>
<protein>
    <recommendedName>
        <fullName evidence="6">4-hydroxy-tetrahydrodipicolinate synthase</fullName>
    </recommendedName>
</protein>
<feature type="binding site" evidence="3">
    <location>
        <position position="239"/>
    </location>
    <ligand>
        <name>pyruvate</name>
        <dbReference type="ChEBI" id="CHEBI:15361"/>
    </ligand>
</feature>
<sequence>MSEDGKPHPPLRPGVYAAMVTLFDPVTEDLDIPTIRVHAVRLAQAGLVGLVALGSCGEAVHLTGEERKTVIRETRLALDEAGYQDVPIIVGASEQSVRGTVQLCRESKDAFGDYVLVTPPSYYRSTVGTEESLYGFFTSVADESPLPVILYNYPHAVAGIDMDSDLIIRISQHPNIVGVKFTCGDTGKLTRVAEALNAITPPNPFTRTPNATESHPYVAFGGKVDFALQTLVSGGSAVIAGSANVIPRTCVHLFHLWSSGRIDEAMKLQKILSEADWVLSKGVVPRAKYAMQLSYGYGGYAREPLKRLSEESSKVVTEGIEEVMKIELSWLDDHT</sequence>
<dbReference type="CDD" id="cd00408">
    <property type="entry name" value="DHDPS-like"/>
    <property type="match status" value="1"/>
</dbReference>
<dbReference type="Pfam" id="PF00701">
    <property type="entry name" value="DHDPS"/>
    <property type="match status" value="1"/>
</dbReference>
<dbReference type="PANTHER" id="PTHR12128">
    <property type="entry name" value="DIHYDRODIPICOLINATE SYNTHASE"/>
    <property type="match status" value="1"/>
</dbReference>
<dbReference type="InterPro" id="IPR013785">
    <property type="entry name" value="Aldolase_TIM"/>
</dbReference>
<evidence type="ECO:0000256" key="2">
    <source>
        <dbReference type="PIRSR" id="PIRSR001365-1"/>
    </source>
</evidence>